<dbReference type="InterPro" id="IPR039425">
    <property type="entry name" value="RNA_pol_sigma-70-like"/>
</dbReference>
<dbReference type="CDD" id="cd06171">
    <property type="entry name" value="Sigma70_r4"/>
    <property type="match status" value="1"/>
</dbReference>
<evidence type="ECO:0000313" key="10">
    <source>
        <dbReference type="Proteomes" id="UP000060513"/>
    </source>
</evidence>
<dbReference type="Pfam" id="PF04542">
    <property type="entry name" value="Sigma70_r2"/>
    <property type="match status" value="1"/>
</dbReference>
<dbReference type="RefSeq" id="WP_005308452.1">
    <property type="nucleotide sequence ID" value="NZ_CP011340.1"/>
</dbReference>
<dbReference type="GO" id="GO:0003677">
    <property type="term" value="F:DNA binding"/>
    <property type="evidence" value="ECO:0007669"/>
    <property type="project" value="UniProtKB-KW"/>
</dbReference>
<dbReference type="InterPro" id="IPR000838">
    <property type="entry name" value="RNA_pol_sigma70_ECF_CS"/>
</dbReference>
<dbReference type="InterPro" id="IPR013324">
    <property type="entry name" value="RNA_pol_sigma_r3/r4-like"/>
</dbReference>
<feature type="domain" description="RNA polymerase sigma-70 region 4" evidence="8">
    <location>
        <begin position="118"/>
        <end position="164"/>
    </location>
</feature>
<evidence type="ECO:0000256" key="2">
    <source>
        <dbReference type="ARBA" id="ARBA00023015"/>
    </source>
</evidence>
<dbReference type="GO" id="GO:0006352">
    <property type="term" value="P:DNA-templated transcription initiation"/>
    <property type="evidence" value="ECO:0007669"/>
    <property type="project" value="InterPro"/>
</dbReference>
<sequence>MATATATTDEQAMAELQREHGPALLSFLLGLTYGDQQRAEDLLQETLVRAWQHPEAFDAPYESMRPWLFTVGRRLAIDARRSRMARPTEIGDGVLATTPDPADVTESAVAALDVRAAVGELSPEHRAVLVQIYFHGLSVNEAAQALGIPPGTVKSRSHYALRALARCLPGYSRRTTTSAPDVSVMAASHTGHGSRTAICETSRAS</sequence>
<dbReference type="OMA" id="VRAWQHP"/>
<gene>
    <name evidence="9" type="ORF">SPRI_0768</name>
</gene>
<dbReference type="NCBIfam" id="TIGR02937">
    <property type="entry name" value="sigma70-ECF"/>
    <property type="match status" value="1"/>
</dbReference>
<reference evidence="9 10" key="1">
    <citation type="submission" date="2015-08" db="EMBL/GenBank/DDBJ databases">
        <title>Genome sequence of the pristinamycin over-producing bacterium Streptomyces pristinaespiralis HCCB10218.</title>
        <authorList>
            <person name="Tian J."/>
            <person name="Yang J."/>
            <person name="Li L."/>
            <person name="Ruan L."/>
            <person name="Wei W."/>
            <person name="Zheng G."/>
            <person name="Wei Z."/>
            <person name="Yang S."/>
            <person name="Ge M."/>
            <person name="Jiang W."/>
            <person name="Lu Y."/>
        </authorList>
    </citation>
    <scope>NUCLEOTIDE SEQUENCE [LARGE SCALE GENOMIC DNA]</scope>
    <source>
        <strain evidence="9 10">HCCB 10218</strain>
    </source>
</reference>
<dbReference type="PANTHER" id="PTHR43133:SF52">
    <property type="entry name" value="ECF RNA POLYMERASE SIGMA FACTOR SIGL"/>
    <property type="match status" value="1"/>
</dbReference>
<feature type="domain" description="RNA polymerase sigma-70 region 2" evidence="7">
    <location>
        <begin position="18"/>
        <end position="83"/>
    </location>
</feature>
<dbReference type="GO" id="GO:0016987">
    <property type="term" value="F:sigma factor activity"/>
    <property type="evidence" value="ECO:0007669"/>
    <property type="project" value="UniProtKB-KW"/>
</dbReference>
<dbReference type="Gene3D" id="1.10.1740.10">
    <property type="match status" value="1"/>
</dbReference>
<dbReference type="InterPro" id="IPR036388">
    <property type="entry name" value="WH-like_DNA-bd_sf"/>
</dbReference>
<evidence type="ECO:0000259" key="7">
    <source>
        <dbReference type="Pfam" id="PF04542"/>
    </source>
</evidence>
<dbReference type="STRING" id="38300.SPRI_0768"/>
<evidence type="ECO:0000256" key="4">
    <source>
        <dbReference type="ARBA" id="ARBA00023125"/>
    </source>
</evidence>
<dbReference type="AlphaFoldDB" id="A0A0M5IPS2"/>
<dbReference type="EMBL" id="CP011340">
    <property type="protein sequence ID" value="ALC19074.1"/>
    <property type="molecule type" value="Genomic_DNA"/>
</dbReference>
<evidence type="ECO:0000256" key="6">
    <source>
        <dbReference type="RuleBase" id="RU000716"/>
    </source>
</evidence>
<dbReference type="InterPro" id="IPR007627">
    <property type="entry name" value="RNA_pol_sigma70_r2"/>
</dbReference>
<dbReference type="Pfam" id="PF04545">
    <property type="entry name" value="Sigma70_r4"/>
    <property type="match status" value="1"/>
</dbReference>
<dbReference type="NCBIfam" id="NF007227">
    <property type="entry name" value="PRK09645.1"/>
    <property type="match status" value="1"/>
</dbReference>
<dbReference type="PANTHER" id="PTHR43133">
    <property type="entry name" value="RNA POLYMERASE ECF-TYPE SIGMA FACTO"/>
    <property type="match status" value="1"/>
</dbReference>
<dbReference type="PROSITE" id="PS01063">
    <property type="entry name" value="SIGMA70_ECF"/>
    <property type="match status" value="1"/>
</dbReference>
<evidence type="ECO:0000259" key="8">
    <source>
        <dbReference type="Pfam" id="PF04545"/>
    </source>
</evidence>
<dbReference type="Proteomes" id="UP000060513">
    <property type="component" value="Chromosome"/>
</dbReference>
<dbReference type="InterPro" id="IPR013325">
    <property type="entry name" value="RNA_pol_sigma_r2"/>
</dbReference>
<comment type="similarity">
    <text evidence="1 6">Belongs to the sigma-70 factor family. ECF subfamily.</text>
</comment>
<evidence type="ECO:0000256" key="3">
    <source>
        <dbReference type="ARBA" id="ARBA00023082"/>
    </source>
</evidence>
<dbReference type="SUPFAM" id="SSF88946">
    <property type="entry name" value="Sigma2 domain of RNA polymerase sigma factors"/>
    <property type="match status" value="1"/>
</dbReference>
<evidence type="ECO:0000313" key="9">
    <source>
        <dbReference type="EMBL" id="ALC19074.1"/>
    </source>
</evidence>
<evidence type="ECO:0000256" key="5">
    <source>
        <dbReference type="ARBA" id="ARBA00023163"/>
    </source>
</evidence>
<evidence type="ECO:0000256" key="1">
    <source>
        <dbReference type="ARBA" id="ARBA00010641"/>
    </source>
</evidence>
<dbReference type="GeneID" id="97238151"/>
<keyword evidence="2 6" id="KW-0805">Transcription regulation</keyword>
<keyword evidence="5 6" id="KW-0804">Transcription</keyword>
<accession>A0A0M5IPS2</accession>
<dbReference type="SUPFAM" id="SSF88659">
    <property type="entry name" value="Sigma3 and sigma4 domains of RNA polymerase sigma factors"/>
    <property type="match status" value="1"/>
</dbReference>
<dbReference type="InterPro" id="IPR014284">
    <property type="entry name" value="RNA_pol_sigma-70_dom"/>
</dbReference>
<dbReference type="PATRIC" id="fig|38300.4.peg.828"/>
<dbReference type="Gene3D" id="1.10.10.10">
    <property type="entry name" value="Winged helix-like DNA-binding domain superfamily/Winged helix DNA-binding domain"/>
    <property type="match status" value="1"/>
</dbReference>
<name>A0A0M5IPS2_STRPR</name>
<keyword evidence="4 6" id="KW-0238">DNA-binding</keyword>
<dbReference type="InterPro" id="IPR007630">
    <property type="entry name" value="RNA_pol_sigma70_r4"/>
</dbReference>
<dbReference type="KEGG" id="spri:SPRI_0768"/>
<proteinExistence type="inferred from homology"/>
<organism evidence="9">
    <name type="scientific">Streptomyces pristinaespiralis</name>
    <dbReference type="NCBI Taxonomy" id="38300"/>
    <lineage>
        <taxon>Bacteria</taxon>
        <taxon>Bacillati</taxon>
        <taxon>Actinomycetota</taxon>
        <taxon>Actinomycetes</taxon>
        <taxon>Kitasatosporales</taxon>
        <taxon>Streptomycetaceae</taxon>
        <taxon>Streptomyces</taxon>
    </lineage>
</organism>
<protein>
    <recommendedName>
        <fullName evidence="6">RNA polymerase sigma factor</fullName>
    </recommendedName>
</protein>
<keyword evidence="3 6" id="KW-0731">Sigma factor</keyword>